<dbReference type="InterPro" id="IPR039420">
    <property type="entry name" value="WalR-like"/>
</dbReference>
<feature type="domain" description="HTH luxR-type" evidence="2">
    <location>
        <begin position="805"/>
        <end position="870"/>
    </location>
</feature>
<reference evidence="3 4" key="1">
    <citation type="submission" date="2014-06" db="EMBL/GenBank/DDBJ databases">
        <title>Saccharopolyspora rectivirgula DSM-43113 Genome sequencing.</title>
        <authorList>
            <person name="Barrera C."/>
            <person name="Millon L."/>
            <person name="Rognon B."/>
            <person name="Zaugg C."/>
            <person name="Monod M."/>
        </authorList>
    </citation>
    <scope>NUCLEOTIDE SEQUENCE [LARGE SCALE GENOMIC DNA]</scope>
    <source>
        <strain evidence="3 4">DSM 43113</strain>
    </source>
</reference>
<dbReference type="SMART" id="SM00382">
    <property type="entry name" value="AAA"/>
    <property type="match status" value="1"/>
</dbReference>
<dbReference type="Pfam" id="PF13191">
    <property type="entry name" value="AAA_16"/>
    <property type="match status" value="1"/>
</dbReference>
<dbReference type="GO" id="GO:0006355">
    <property type="term" value="P:regulation of DNA-templated transcription"/>
    <property type="evidence" value="ECO:0007669"/>
    <property type="project" value="InterPro"/>
</dbReference>
<dbReference type="PANTHER" id="PTHR43214:SF42">
    <property type="entry name" value="TRANSCRIPTIONAL REGULATORY PROTEIN DESR"/>
    <property type="match status" value="1"/>
</dbReference>
<keyword evidence="1" id="KW-0238">DNA-binding</keyword>
<dbReference type="EMBL" id="JNVU01000025">
    <property type="protein sequence ID" value="KEI44574.1"/>
    <property type="molecule type" value="Genomic_DNA"/>
</dbReference>
<dbReference type="PANTHER" id="PTHR43214">
    <property type="entry name" value="TWO-COMPONENT RESPONSE REGULATOR"/>
    <property type="match status" value="1"/>
</dbReference>
<evidence type="ECO:0000256" key="1">
    <source>
        <dbReference type="ARBA" id="ARBA00023125"/>
    </source>
</evidence>
<dbReference type="STRING" id="28042.GU90_10465"/>
<evidence type="ECO:0000259" key="2">
    <source>
        <dbReference type="PROSITE" id="PS50043"/>
    </source>
</evidence>
<dbReference type="AlphaFoldDB" id="A0A073B9Z7"/>
<dbReference type="SUPFAM" id="SSF52540">
    <property type="entry name" value="P-loop containing nucleoside triphosphate hydrolases"/>
    <property type="match status" value="1"/>
</dbReference>
<dbReference type="Gene3D" id="1.10.10.10">
    <property type="entry name" value="Winged helix-like DNA-binding domain superfamily/Winged helix DNA-binding domain"/>
    <property type="match status" value="1"/>
</dbReference>
<dbReference type="InterPro" id="IPR041664">
    <property type="entry name" value="AAA_16"/>
</dbReference>
<dbReference type="Pfam" id="PF00196">
    <property type="entry name" value="GerE"/>
    <property type="match status" value="1"/>
</dbReference>
<dbReference type="SUPFAM" id="SSF46894">
    <property type="entry name" value="C-terminal effector domain of the bipartite response regulators"/>
    <property type="match status" value="1"/>
</dbReference>
<name>A0A073B9Z7_9PSEU</name>
<dbReference type="InterPro" id="IPR003593">
    <property type="entry name" value="AAA+_ATPase"/>
</dbReference>
<organism evidence="3 4">
    <name type="scientific">Saccharopolyspora rectivirgula</name>
    <dbReference type="NCBI Taxonomy" id="28042"/>
    <lineage>
        <taxon>Bacteria</taxon>
        <taxon>Bacillati</taxon>
        <taxon>Actinomycetota</taxon>
        <taxon>Actinomycetes</taxon>
        <taxon>Pseudonocardiales</taxon>
        <taxon>Pseudonocardiaceae</taxon>
        <taxon>Saccharopolyspora</taxon>
    </lineage>
</organism>
<evidence type="ECO:0000313" key="4">
    <source>
        <dbReference type="Proteomes" id="UP000031419"/>
    </source>
</evidence>
<dbReference type="eggNOG" id="COG2909">
    <property type="taxonomic scope" value="Bacteria"/>
</dbReference>
<dbReference type="Gene3D" id="3.40.50.300">
    <property type="entry name" value="P-loop containing nucleotide triphosphate hydrolases"/>
    <property type="match status" value="1"/>
</dbReference>
<dbReference type="SUPFAM" id="SSF81901">
    <property type="entry name" value="HCP-like"/>
    <property type="match status" value="1"/>
</dbReference>
<protein>
    <recommendedName>
        <fullName evidence="2">HTH luxR-type domain-containing protein</fullName>
    </recommendedName>
</protein>
<dbReference type="InterPro" id="IPR027417">
    <property type="entry name" value="P-loop_NTPase"/>
</dbReference>
<sequence length="877" mass="96003">MSNEDHSGEPDHVVEAVRSGAGFTCVLRGAPASGKTTALRRIARGAGDVRVLWAVGSPDETDQPFALLEQLSDELRGDEVDPVRRRLRSFLDSRQPVLLLVDDAHWIDPASARVLGHAARRVQGRRIGVVFAASHAHPLPEALAGLPDLELPPLGLDEARALLTRASLSSADIPDGVVAELLQRCAGNPLVLREFAESLSDGQLCGRQPLPRQLVLGPRSLEVFRRSWAALPERCRRWLLLLSLGPESFPVCLRAAQLLGLELADLAPAEWAGVVRAADAPRWSSPLERIAVQQSATREETALVCAALAEAVDAAEWPVEHARYLAGALTDPDRAATALAAAAVPMAQTGQLLEAYEAAQQASVLSTDAAKRERYRIVTAELAWLAGYSDHALDLLDRAAPQRSADARTSATIIRAVIRGFTDSWTSGWRLLPEEVHHEPGSAEHAFRLLVTAITAGWENASVPALQRAVARLRSTVDPPLELSPGVMAALERVVAGHSDLDREERRALRALAWWARPSDALHPKAWPPPLLPMFLGEEERYAELFAELLRSEPVQAAHSTRALLLLKLSSAQLAVGQWDRALDNAGKGARLADELGHHALRQQTTLCSAWIHAARGDQEEYARCADAAARHPGQLPPTMRWVRGLAALSASRPAEALDWLRGLHHGTGTPHLVTLRRMSTADLVEAAVQANRADEVAEVVADFAAWVSGGAARWAQFDLARCHALLNPDEAEHWFAEALELGTNRLWSNARLELQFGSWLRRRKRYQEAREHLRIAEELFHRLGATAWHQRAHAELRAAGETQRAEPHDDLTPQEHRIALLAAEGLSNRQIAERLALSPRTVGYHLYKIFPKLDITSRAQLASALQRASTRNRGSG</sequence>
<dbReference type="CDD" id="cd06170">
    <property type="entry name" value="LuxR_C_like"/>
    <property type="match status" value="1"/>
</dbReference>
<accession>A0A073B9Z7</accession>
<gene>
    <name evidence="3" type="ORF">GU90_10465</name>
</gene>
<comment type="caution">
    <text evidence="3">The sequence shown here is derived from an EMBL/GenBank/DDBJ whole genome shotgun (WGS) entry which is preliminary data.</text>
</comment>
<dbReference type="InterPro" id="IPR016032">
    <property type="entry name" value="Sig_transdc_resp-reg_C-effctor"/>
</dbReference>
<dbReference type="SMART" id="SM00421">
    <property type="entry name" value="HTH_LUXR"/>
    <property type="match status" value="1"/>
</dbReference>
<dbReference type="InterPro" id="IPR000792">
    <property type="entry name" value="Tscrpt_reg_LuxR_C"/>
</dbReference>
<dbReference type="PRINTS" id="PR00038">
    <property type="entry name" value="HTHLUXR"/>
</dbReference>
<dbReference type="InterPro" id="IPR036388">
    <property type="entry name" value="WH-like_DNA-bd_sf"/>
</dbReference>
<dbReference type="OrthoDB" id="3656034at2"/>
<evidence type="ECO:0000313" key="3">
    <source>
        <dbReference type="EMBL" id="KEI44574.1"/>
    </source>
</evidence>
<dbReference type="PROSITE" id="PS50043">
    <property type="entry name" value="HTH_LUXR_2"/>
    <property type="match status" value="1"/>
</dbReference>
<keyword evidence="4" id="KW-1185">Reference proteome</keyword>
<dbReference type="RefSeq" id="WP_037331152.1">
    <property type="nucleotide sequence ID" value="NZ_JNVU01000025.1"/>
</dbReference>
<dbReference type="Proteomes" id="UP000031419">
    <property type="component" value="Unassembled WGS sequence"/>
</dbReference>
<proteinExistence type="predicted"/>
<dbReference type="GO" id="GO:0003677">
    <property type="term" value="F:DNA binding"/>
    <property type="evidence" value="ECO:0007669"/>
    <property type="project" value="UniProtKB-KW"/>
</dbReference>